<dbReference type="RefSeq" id="WP_002785203.1">
    <property type="nucleotide sequence ID" value="NZ_HE973314.1"/>
</dbReference>
<dbReference type="AlphaFoldDB" id="I4H900"/>
<dbReference type="EMBL" id="CAIM01000334">
    <property type="protein sequence ID" value="CCI18524.1"/>
    <property type="molecule type" value="Genomic_DNA"/>
</dbReference>
<feature type="transmembrane region" description="Helical" evidence="1">
    <location>
        <begin position="113"/>
        <end position="132"/>
    </location>
</feature>
<evidence type="ECO:0000313" key="3">
    <source>
        <dbReference type="Proteomes" id="UP000003613"/>
    </source>
</evidence>
<dbReference type="HOGENOM" id="CLU_038923_0_0_3"/>
<gene>
    <name evidence="2" type="ORF">MICAF_40007</name>
</gene>
<proteinExistence type="predicted"/>
<accession>I4H900</accession>
<sequence>MGVINLARSALKSEQVRTAIAGASRTREIKKSQPDQGNWFTNLLGSIWGGFTNLTGFIVGALGAIGFSFVTLYNWLRGGISFIYNFDWNITDQQIDQQLKQMRLMLVGQMGETAGNFIGFLACGVIPGLIIAKFNKPLGAYVLKEVSEEAFDELMGNLRVLLSQTTRTIAAHIMYGAYKNIRRTIKEVFRNPNSKQSLAARSIFGSNFNNWVQAWGAPNSKPWSFRIAVEEAIESLPDGYIQEFVENFYEGFLDGCDEAGFVVAQSLDSWYAEQRLANNQLLGDDTVLEVTPNREAESERVLVAGPMELVKTQLVNIVTQHQLIDNRDIGQFVGEIHRESMTKNFIEGIAIKINFRGEQQPPFRTSKRVNYTIPMIKISKLDWEIIKLACGGTNGYMWGRFLATVRFEQAGVPNLKIYGATSSEAEDRAKAFIELTDLEIASLTITEEKKEGRRREFDKTLYKEATRVYPAFLVIVNREKVLLEEQGRATFSGVYKERRFRIPLWTNEAPANFDEIKSQILSTRGANS</sequence>
<organism evidence="2 3">
    <name type="scientific">Microcystis aeruginosa PCC 9807</name>
    <dbReference type="NCBI Taxonomy" id="1160283"/>
    <lineage>
        <taxon>Bacteria</taxon>
        <taxon>Bacillati</taxon>
        <taxon>Cyanobacteriota</taxon>
        <taxon>Cyanophyceae</taxon>
        <taxon>Oscillatoriophycideae</taxon>
        <taxon>Chroococcales</taxon>
        <taxon>Microcystaceae</taxon>
        <taxon>Microcystis</taxon>
    </lineage>
</organism>
<keyword evidence="1" id="KW-1133">Transmembrane helix</keyword>
<feature type="transmembrane region" description="Helical" evidence="1">
    <location>
        <begin position="54"/>
        <end position="76"/>
    </location>
</feature>
<reference evidence="2 3" key="1">
    <citation type="submission" date="2012-04" db="EMBL/GenBank/DDBJ databases">
        <authorList>
            <person name="Genoscope - CEA"/>
        </authorList>
    </citation>
    <scope>NUCLEOTIDE SEQUENCE [LARGE SCALE GENOMIC DNA]</scope>
    <source>
        <strain evidence="2 3">9807</strain>
    </source>
</reference>
<evidence type="ECO:0000256" key="1">
    <source>
        <dbReference type="SAM" id="Phobius"/>
    </source>
</evidence>
<dbReference type="Proteomes" id="UP000003613">
    <property type="component" value="Unassembled WGS sequence"/>
</dbReference>
<evidence type="ECO:0000313" key="2">
    <source>
        <dbReference type="EMBL" id="CCI18524.1"/>
    </source>
</evidence>
<name>I4H900_MICAE</name>
<keyword evidence="1" id="KW-0472">Membrane</keyword>
<keyword evidence="1" id="KW-0812">Transmembrane</keyword>
<comment type="caution">
    <text evidence="2">The sequence shown here is derived from an EMBL/GenBank/DDBJ whole genome shotgun (WGS) entry which is preliminary data.</text>
</comment>
<protein>
    <submittedName>
        <fullName evidence="2">Uncharacterized protein</fullName>
    </submittedName>
</protein>